<evidence type="ECO:0000313" key="2">
    <source>
        <dbReference type="EMBL" id="MES0873209.1"/>
    </source>
</evidence>
<keyword evidence="1" id="KW-0812">Transmembrane</keyword>
<gene>
    <name evidence="2" type="ORF">ABSH63_04160</name>
</gene>
<sequence length="68" mass="7606">MKRAVRRPIAIWGWPVAVFLGSLFGLFTALWHDGGWDLVATAMLASSLVAIVWPLARSTRCRGPSRRR</sequence>
<dbReference type="RefSeq" id="WP_352887695.1">
    <property type="nucleotide sequence ID" value="NZ_JBEPIJ010000003.1"/>
</dbReference>
<keyword evidence="1" id="KW-0472">Membrane</keyword>
<dbReference type="Proteomes" id="UP001465331">
    <property type="component" value="Unassembled WGS sequence"/>
</dbReference>
<proteinExistence type="predicted"/>
<evidence type="ECO:0008006" key="4">
    <source>
        <dbReference type="Google" id="ProtNLM"/>
    </source>
</evidence>
<accession>A0ABV2A7W9</accession>
<reference evidence="2 3" key="1">
    <citation type="submission" date="2024-06" db="EMBL/GenBank/DDBJ databases">
        <authorList>
            <person name="Li Z."/>
            <person name="Jiang Y."/>
        </authorList>
    </citation>
    <scope>NUCLEOTIDE SEQUENCE [LARGE SCALE GENOMIC DNA]</scope>
    <source>
        <strain evidence="2 3">HSW-8</strain>
    </source>
</reference>
<protein>
    <recommendedName>
        <fullName evidence="4">DUF4175 domain-containing protein</fullName>
    </recommendedName>
</protein>
<organism evidence="2 3">
    <name type="scientific">Sinimarinibacterium thermocellulolyticum</name>
    <dbReference type="NCBI Taxonomy" id="3170016"/>
    <lineage>
        <taxon>Bacteria</taxon>
        <taxon>Pseudomonadati</taxon>
        <taxon>Pseudomonadota</taxon>
        <taxon>Gammaproteobacteria</taxon>
        <taxon>Nevskiales</taxon>
        <taxon>Nevskiaceae</taxon>
        <taxon>Sinimarinibacterium</taxon>
    </lineage>
</organism>
<dbReference type="EMBL" id="JBEPIJ010000003">
    <property type="protein sequence ID" value="MES0873209.1"/>
    <property type="molecule type" value="Genomic_DNA"/>
</dbReference>
<keyword evidence="3" id="KW-1185">Reference proteome</keyword>
<evidence type="ECO:0000256" key="1">
    <source>
        <dbReference type="SAM" id="Phobius"/>
    </source>
</evidence>
<name>A0ABV2A7W9_9GAMM</name>
<keyword evidence="1" id="KW-1133">Transmembrane helix</keyword>
<evidence type="ECO:0000313" key="3">
    <source>
        <dbReference type="Proteomes" id="UP001465331"/>
    </source>
</evidence>
<feature type="transmembrane region" description="Helical" evidence="1">
    <location>
        <begin position="12"/>
        <end position="32"/>
    </location>
</feature>
<comment type="caution">
    <text evidence="2">The sequence shown here is derived from an EMBL/GenBank/DDBJ whole genome shotgun (WGS) entry which is preliminary data.</text>
</comment>
<feature type="transmembrane region" description="Helical" evidence="1">
    <location>
        <begin position="38"/>
        <end position="56"/>
    </location>
</feature>